<dbReference type="PaxDb" id="9986-ENSOCUP00000008082"/>
<dbReference type="GO" id="GO:0005635">
    <property type="term" value="C:nuclear envelope"/>
    <property type="evidence" value="ECO:0007669"/>
    <property type="project" value="TreeGrafter"/>
</dbReference>
<reference evidence="3" key="3">
    <citation type="submission" date="2025-09" db="UniProtKB">
        <authorList>
            <consortium name="Ensembl"/>
        </authorList>
    </citation>
    <scope>IDENTIFICATION</scope>
    <source>
        <strain evidence="3">Thorbecke</strain>
    </source>
</reference>
<dbReference type="EMBL" id="AAGW02045621">
    <property type="status" value="NOT_ANNOTATED_CDS"/>
    <property type="molecule type" value="Genomic_DNA"/>
</dbReference>
<dbReference type="PANTHER" id="PTHR10250">
    <property type="entry name" value="MICROSOMAL GLUTATHIONE S-TRANSFERASE"/>
    <property type="match status" value="1"/>
</dbReference>
<dbReference type="SUPFAM" id="SSF161084">
    <property type="entry name" value="MAPEG domain-like"/>
    <property type="match status" value="1"/>
</dbReference>
<dbReference type="GO" id="GO:0019370">
    <property type="term" value="P:leukotriene biosynthetic process"/>
    <property type="evidence" value="ECO:0007669"/>
    <property type="project" value="TreeGrafter"/>
</dbReference>
<organism evidence="3 4">
    <name type="scientific">Oryctolagus cuniculus</name>
    <name type="common">Rabbit</name>
    <dbReference type="NCBI Taxonomy" id="9986"/>
    <lineage>
        <taxon>Eukaryota</taxon>
        <taxon>Metazoa</taxon>
        <taxon>Chordata</taxon>
        <taxon>Craniata</taxon>
        <taxon>Vertebrata</taxon>
        <taxon>Euteleostomi</taxon>
        <taxon>Mammalia</taxon>
        <taxon>Eutheria</taxon>
        <taxon>Euarchontoglires</taxon>
        <taxon>Glires</taxon>
        <taxon>Lagomorpha</taxon>
        <taxon>Leporidae</taxon>
        <taxon>Oryctolagus</taxon>
    </lineage>
</organism>
<evidence type="ECO:0000313" key="3">
    <source>
        <dbReference type="Ensembl" id="ENSOCUP00000008082.3"/>
    </source>
</evidence>
<feature type="transmembrane region" description="Helical" evidence="1">
    <location>
        <begin position="58"/>
        <end position="74"/>
    </location>
</feature>
<feature type="transmembrane region" description="Helical" evidence="1">
    <location>
        <begin position="86"/>
        <end position="111"/>
    </location>
</feature>
<dbReference type="InterPro" id="IPR023352">
    <property type="entry name" value="MAPEG-like_dom_sf"/>
</dbReference>
<evidence type="ECO:0000256" key="2">
    <source>
        <dbReference type="SAM" id="SignalP"/>
    </source>
</evidence>
<reference evidence="3 4" key="1">
    <citation type="journal article" date="2011" name="Nature">
        <title>A high-resolution map of human evolutionary constraint using 29 mammals.</title>
        <authorList>
            <person name="Lindblad-Toh K."/>
            <person name="Garber M."/>
            <person name="Zuk O."/>
            <person name="Lin M.F."/>
            <person name="Parker B.J."/>
            <person name="Washietl S."/>
            <person name="Kheradpour P."/>
            <person name="Ernst J."/>
            <person name="Jordan G."/>
            <person name="Mauceli E."/>
            <person name="Ward L.D."/>
            <person name="Lowe C.B."/>
            <person name="Holloway A.K."/>
            <person name="Clamp M."/>
            <person name="Gnerre S."/>
            <person name="Alfoldi J."/>
            <person name="Beal K."/>
            <person name="Chang J."/>
            <person name="Clawson H."/>
            <person name="Cuff J."/>
            <person name="Di Palma F."/>
            <person name="Fitzgerald S."/>
            <person name="Flicek P."/>
            <person name="Guttman M."/>
            <person name="Hubisz M.J."/>
            <person name="Jaffe D.B."/>
            <person name="Jungreis I."/>
            <person name="Kent W.J."/>
            <person name="Kostka D."/>
            <person name="Lara M."/>
            <person name="Martins A.L."/>
            <person name="Massingham T."/>
            <person name="Moltke I."/>
            <person name="Raney B.J."/>
            <person name="Rasmussen M.D."/>
            <person name="Robinson J."/>
            <person name="Stark A."/>
            <person name="Vilella A.J."/>
            <person name="Wen J."/>
            <person name="Xie X."/>
            <person name="Zody M.C."/>
            <person name="Baldwin J."/>
            <person name="Bloom T."/>
            <person name="Chin C.W."/>
            <person name="Heiman D."/>
            <person name="Nicol R."/>
            <person name="Nusbaum C."/>
            <person name="Young S."/>
            <person name="Wilkinson J."/>
            <person name="Worley K.C."/>
            <person name="Kovar C.L."/>
            <person name="Muzny D.M."/>
            <person name="Gibbs R.A."/>
            <person name="Cree A."/>
            <person name="Dihn H.H."/>
            <person name="Fowler G."/>
            <person name="Jhangiani S."/>
            <person name="Joshi V."/>
            <person name="Lee S."/>
            <person name="Lewis L.R."/>
            <person name="Nazareth L.V."/>
            <person name="Okwuonu G."/>
            <person name="Santibanez J."/>
            <person name="Warren W.C."/>
            <person name="Mardis E.R."/>
            <person name="Weinstock G.M."/>
            <person name="Wilson R.K."/>
            <person name="Delehaunty K."/>
            <person name="Dooling D."/>
            <person name="Fronik C."/>
            <person name="Fulton L."/>
            <person name="Fulton B."/>
            <person name="Graves T."/>
            <person name="Minx P."/>
            <person name="Sodergren E."/>
            <person name="Birney E."/>
            <person name="Margulies E.H."/>
            <person name="Herrero J."/>
            <person name="Green E.D."/>
            <person name="Haussler D."/>
            <person name="Siepel A."/>
            <person name="Goldman N."/>
            <person name="Pollard K.S."/>
            <person name="Pedersen J.S."/>
            <person name="Lander E.S."/>
            <person name="Kellis M."/>
        </authorList>
    </citation>
    <scope>NUCLEOTIDE SEQUENCE [LARGE SCALE GENOMIC DNA]</scope>
    <source>
        <strain evidence="3 4">Thorbecke inbred</strain>
    </source>
</reference>
<dbReference type="GO" id="GO:0004364">
    <property type="term" value="F:glutathione transferase activity"/>
    <property type="evidence" value="ECO:0007669"/>
    <property type="project" value="TreeGrafter"/>
</dbReference>
<keyword evidence="1" id="KW-0812">Transmembrane</keyword>
<feature type="signal peptide" evidence="2">
    <location>
        <begin position="1"/>
        <end position="16"/>
    </location>
</feature>
<dbReference type="HOGENOM" id="CLU_110291_3_0_1"/>
<dbReference type="GO" id="GO:0005783">
    <property type="term" value="C:endoplasmic reticulum"/>
    <property type="evidence" value="ECO:0007669"/>
    <property type="project" value="TreeGrafter"/>
</dbReference>
<keyword evidence="1" id="KW-0472">Membrane</keyword>
<keyword evidence="2" id="KW-0732">Signal</keyword>
<evidence type="ECO:0000256" key="1">
    <source>
        <dbReference type="SAM" id="Phobius"/>
    </source>
</evidence>
<dbReference type="Proteomes" id="UP000001811">
    <property type="component" value="Chromosome 15"/>
</dbReference>
<dbReference type="GO" id="GO:0004464">
    <property type="term" value="F:leukotriene-C4 synthase activity"/>
    <property type="evidence" value="ECO:0007669"/>
    <property type="project" value="TreeGrafter"/>
</dbReference>
<sequence length="140" mass="16239">MAGNSILLAAVSLLSACQQRDYFGFQVGRARMKHKIMPPAVAGSLEFERVFRTKRVEFYPIFLTALWIAGWYFNQGNSKTQTIFQILSLWIHFYLIQSFFLNIGTNLYGALKNENDRIFVFQYNSLIPLKEQDRINNSPC</sequence>
<dbReference type="Ensembl" id="ENSOCUT00000009370.3">
    <property type="protein sequence ID" value="ENSOCUP00000008082.3"/>
    <property type="gene ID" value="ENSOCUG00000009370.3"/>
</dbReference>
<dbReference type="SMR" id="G1SX29"/>
<dbReference type="GO" id="GO:0004602">
    <property type="term" value="F:glutathione peroxidase activity"/>
    <property type="evidence" value="ECO:0007669"/>
    <property type="project" value="TreeGrafter"/>
</dbReference>
<evidence type="ECO:0000313" key="4">
    <source>
        <dbReference type="Proteomes" id="UP000001811"/>
    </source>
</evidence>
<proteinExistence type="predicted"/>
<feature type="chain" id="PRO_5023840205" evidence="2">
    <location>
        <begin position="17"/>
        <end position="140"/>
    </location>
</feature>
<dbReference type="Gene3D" id="1.20.120.550">
    <property type="entry name" value="Membrane associated eicosanoid/glutathione metabolism-like domain"/>
    <property type="match status" value="1"/>
</dbReference>
<dbReference type="FunCoup" id="G1SX29">
    <property type="interactions" value="46"/>
</dbReference>
<accession>G1SX29</accession>
<dbReference type="InParanoid" id="G1SX29"/>
<dbReference type="GeneTree" id="ENSGT00940000160288"/>
<keyword evidence="4" id="KW-1185">Reference proteome</keyword>
<reference evidence="3" key="2">
    <citation type="submission" date="2025-08" db="UniProtKB">
        <authorList>
            <consortium name="Ensembl"/>
        </authorList>
    </citation>
    <scope>IDENTIFICATION</scope>
    <source>
        <strain evidence="3">Thorbecke</strain>
    </source>
</reference>
<dbReference type="InterPro" id="IPR050997">
    <property type="entry name" value="MAPEG"/>
</dbReference>
<keyword evidence="1" id="KW-1133">Transmembrane helix</keyword>
<dbReference type="AlphaFoldDB" id="G1SX29"/>
<protein>
    <submittedName>
        <fullName evidence="3">Uncharacterized protein</fullName>
    </submittedName>
</protein>
<dbReference type="STRING" id="9986.ENSOCUP00000008082"/>
<dbReference type="PANTHER" id="PTHR10250:SF13">
    <property type="entry name" value="MICROSOMAL GLUTATHIONE S-TRANSFERASE 2"/>
    <property type="match status" value="1"/>
</dbReference>
<dbReference type="eggNOG" id="ENOG502S082">
    <property type="taxonomic scope" value="Eukaryota"/>
</dbReference>
<dbReference type="Bgee" id="ENSOCUG00000009370">
    <property type="expression patterns" value="Expressed in smooth muscle tissue and 10 other cell types or tissues"/>
</dbReference>
<name>G1SX29_RABIT</name>